<evidence type="ECO:0000313" key="3">
    <source>
        <dbReference type="Proteomes" id="UP000527355"/>
    </source>
</evidence>
<comment type="caution">
    <text evidence="2">The sequence shown here is derived from an EMBL/GenBank/DDBJ whole genome shotgun (WGS) entry which is preliminary data.</text>
</comment>
<reference evidence="2 3" key="1">
    <citation type="journal article" date="2020" name="Nature">
        <title>Six reference-quality genomes reveal evolution of bat adaptations.</title>
        <authorList>
            <person name="Jebb D."/>
            <person name="Huang Z."/>
            <person name="Pippel M."/>
            <person name="Hughes G.M."/>
            <person name="Lavrichenko K."/>
            <person name="Devanna P."/>
            <person name="Winkler S."/>
            <person name="Jermiin L.S."/>
            <person name="Skirmuntt E.C."/>
            <person name="Katzourakis A."/>
            <person name="Burkitt-Gray L."/>
            <person name="Ray D.A."/>
            <person name="Sullivan K.A.M."/>
            <person name="Roscito J.G."/>
            <person name="Kirilenko B.M."/>
            <person name="Davalos L.M."/>
            <person name="Corthals A.P."/>
            <person name="Power M.L."/>
            <person name="Jones G."/>
            <person name="Ransome R.D."/>
            <person name="Dechmann D.K.N."/>
            <person name="Locatelli A.G."/>
            <person name="Puechmaille S.J."/>
            <person name="Fedrigo O."/>
            <person name="Jarvis E.D."/>
            <person name="Hiller M."/>
            <person name="Vernes S.C."/>
            <person name="Myers E.W."/>
            <person name="Teeling E.C."/>
        </authorList>
    </citation>
    <scope>NUCLEOTIDE SEQUENCE [LARGE SCALE GENOMIC DNA]</scope>
    <source>
        <strain evidence="2">MMyoMyo1</strain>
        <tissue evidence="2">Flight muscle</tissue>
    </source>
</reference>
<proteinExistence type="predicted"/>
<keyword evidence="3" id="KW-1185">Reference proteome</keyword>
<name>A0A7J7VYT6_MYOMY</name>
<organism evidence="2 3">
    <name type="scientific">Myotis myotis</name>
    <name type="common">Greater mouse-eared bat</name>
    <name type="synonym">Vespertilio myotis</name>
    <dbReference type="NCBI Taxonomy" id="51298"/>
    <lineage>
        <taxon>Eukaryota</taxon>
        <taxon>Metazoa</taxon>
        <taxon>Chordata</taxon>
        <taxon>Craniata</taxon>
        <taxon>Vertebrata</taxon>
        <taxon>Euteleostomi</taxon>
        <taxon>Mammalia</taxon>
        <taxon>Eutheria</taxon>
        <taxon>Laurasiatheria</taxon>
        <taxon>Chiroptera</taxon>
        <taxon>Yangochiroptera</taxon>
        <taxon>Vespertilionidae</taxon>
        <taxon>Myotis</taxon>
    </lineage>
</organism>
<protein>
    <submittedName>
        <fullName evidence="2">Uncharacterized protein</fullName>
    </submittedName>
</protein>
<gene>
    <name evidence="2" type="ORF">mMyoMyo1_012387</name>
</gene>
<dbReference type="Proteomes" id="UP000527355">
    <property type="component" value="Unassembled WGS sequence"/>
</dbReference>
<dbReference type="EMBL" id="JABWUV010000009">
    <property type="protein sequence ID" value="KAF6330397.1"/>
    <property type="molecule type" value="Genomic_DNA"/>
</dbReference>
<dbReference type="AlphaFoldDB" id="A0A7J7VYT6"/>
<sequence>MGAQPGSRVEADPRGLGGGRDPGLLVPIEIASQEGQARSEPSNVRLQLWGDPEGCGKGAEGRVSFSCGSSSRKPSVNAPISSCSESELKTKSNEQLKKKQTCVSKKQLHRPSVLRLWVGNRLRATACV</sequence>
<feature type="region of interest" description="Disordered" evidence="1">
    <location>
        <begin position="1"/>
        <end position="24"/>
    </location>
</feature>
<evidence type="ECO:0000256" key="1">
    <source>
        <dbReference type="SAM" id="MobiDB-lite"/>
    </source>
</evidence>
<evidence type="ECO:0000313" key="2">
    <source>
        <dbReference type="EMBL" id="KAF6330397.1"/>
    </source>
</evidence>
<accession>A0A7J7VYT6</accession>